<keyword evidence="2" id="KW-1185">Reference proteome</keyword>
<evidence type="ECO:0000313" key="1">
    <source>
        <dbReference type="EMBL" id="KAG5528996.1"/>
    </source>
</evidence>
<name>A0AAV6IK67_9ERIC</name>
<accession>A0AAV6IK67</accession>
<proteinExistence type="predicted"/>
<dbReference type="EMBL" id="JACTNZ010000010">
    <property type="protein sequence ID" value="KAG5528996.1"/>
    <property type="molecule type" value="Genomic_DNA"/>
</dbReference>
<organism evidence="1 2">
    <name type="scientific">Rhododendron griersonianum</name>
    <dbReference type="NCBI Taxonomy" id="479676"/>
    <lineage>
        <taxon>Eukaryota</taxon>
        <taxon>Viridiplantae</taxon>
        <taxon>Streptophyta</taxon>
        <taxon>Embryophyta</taxon>
        <taxon>Tracheophyta</taxon>
        <taxon>Spermatophyta</taxon>
        <taxon>Magnoliopsida</taxon>
        <taxon>eudicotyledons</taxon>
        <taxon>Gunneridae</taxon>
        <taxon>Pentapetalae</taxon>
        <taxon>asterids</taxon>
        <taxon>Ericales</taxon>
        <taxon>Ericaceae</taxon>
        <taxon>Ericoideae</taxon>
        <taxon>Rhodoreae</taxon>
        <taxon>Rhododendron</taxon>
    </lineage>
</organism>
<evidence type="ECO:0000313" key="2">
    <source>
        <dbReference type="Proteomes" id="UP000823749"/>
    </source>
</evidence>
<dbReference type="Proteomes" id="UP000823749">
    <property type="component" value="Chromosome 10"/>
</dbReference>
<gene>
    <name evidence="1" type="ORF">RHGRI_029605</name>
</gene>
<sequence>MSCYDMQYGGKTSTIFLDVASHHLPSLIDRWSIHDGGLPMHSHLTCGYSPALEQVVYGLSYWYTIYNLNCPDIVSSFPVNGFP</sequence>
<reference evidence="1" key="1">
    <citation type="submission" date="2020-08" db="EMBL/GenBank/DDBJ databases">
        <title>Plant Genome Project.</title>
        <authorList>
            <person name="Zhang R.-G."/>
        </authorList>
    </citation>
    <scope>NUCLEOTIDE SEQUENCE</scope>
    <source>
        <strain evidence="1">WSP0</strain>
        <tissue evidence="1">Leaf</tissue>
    </source>
</reference>
<dbReference type="AlphaFoldDB" id="A0AAV6IK67"/>
<comment type="caution">
    <text evidence="1">The sequence shown here is derived from an EMBL/GenBank/DDBJ whole genome shotgun (WGS) entry which is preliminary data.</text>
</comment>
<protein>
    <submittedName>
        <fullName evidence="1">Uncharacterized protein</fullName>
    </submittedName>
</protein>